<organism evidence="1 2">
    <name type="scientific">Neophaeococcomyces mojaviensis</name>
    <dbReference type="NCBI Taxonomy" id="3383035"/>
    <lineage>
        <taxon>Eukaryota</taxon>
        <taxon>Fungi</taxon>
        <taxon>Dikarya</taxon>
        <taxon>Ascomycota</taxon>
        <taxon>Pezizomycotina</taxon>
        <taxon>Eurotiomycetes</taxon>
        <taxon>Chaetothyriomycetidae</taxon>
        <taxon>Chaetothyriales</taxon>
        <taxon>Chaetothyriales incertae sedis</taxon>
        <taxon>Neophaeococcomyces</taxon>
    </lineage>
</organism>
<comment type="caution">
    <text evidence="1">The sequence shown here is derived from an EMBL/GenBank/DDBJ whole genome shotgun (WGS) entry which is preliminary data.</text>
</comment>
<protein>
    <submittedName>
        <fullName evidence="1">Uncharacterized protein</fullName>
    </submittedName>
</protein>
<evidence type="ECO:0000313" key="2">
    <source>
        <dbReference type="Proteomes" id="UP001172386"/>
    </source>
</evidence>
<dbReference type="EMBL" id="JAPDRQ010000095">
    <property type="protein sequence ID" value="KAJ9655480.1"/>
    <property type="molecule type" value="Genomic_DNA"/>
</dbReference>
<name>A0ACC3A509_9EURO</name>
<keyword evidence="2" id="KW-1185">Reference proteome</keyword>
<dbReference type="Proteomes" id="UP001172386">
    <property type="component" value="Unassembled WGS sequence"/>
</dbReference>
<evidence type="ECO:0000313" key="1">
    <source>
        <dbReference type="EMBL" id="KAJ9655480.1"/>
    </source>
</evidence>
<proteinExistence type="predicted"/>
<accession>A0ACC3A509</accession>
<reference evidence="1" key="1">
    <citation type="submission" date="2022-10" db="EMBL/GenBank/DDBJ databases">
        <title>Culturing micro-colonial fungi from biological soil crusts in the Mojave desert and describing Neophaeococcomyces mojavensis, and introducing the new genera and species Taxawa tesnikishii.</title>
        <authorList>
            <person name="Kurbessoian T."/>
            <person name="Stajich J.E."/>
        </authorList>
    </citation>
    <scope>NUCLEOTIDE SEQUENCE</scope>
    <source>
        <strain evidence="1">JES_112</strain>
    </source>
</reference>
<sequence length="214" mass="24506">MSAMVRNLVLINTTSRYTSAISSRLITGVKEDSETLQDINDQFCPLMSRFRCFFFWEQEKTLLKSTSKRDYIVPETSAAPILDNTERCGIAADHANMCRFNSPKCQGFRDIVSALRRYRQEAPAVVAARVKRSEQILLQQRHDEAMELISSLQSPKDTALDMREDFSQPDMRRLTVGYGMGQLEYRRPGHDFAQINIYRISHVHMGDQYNAVGG</sequence>
<gene>
    <name evidence="1" type="ORF">H2198_005666</name>
</gene>